<comment type="caution">
    <text evidence="2">The sequence shown here is derived from an EMBL/GenBank/DDBJ whole genome shotgun (WGS) entry which is preliminary data.</text>
</comment>
<dbReference type="PANTHER" id="PTHR46637">
    <property type="entry name" value="TIS1421-TRANSPOSASE PROTEIN A"/>
    <property type="match status" value="1"/>
</dbReference>
<sequence>MPAPHIYHLQDQQWDHMLLGIPRLAVKDRRVFEAILHVLSTALPWDDLPEDFGITSRTAWNRYQKWQREGLWEDVLSGFLGSCDATEQQLWLRRLQEAALQRTHKYGTRKRPLLAEH</sequence>
<dbReference type="InterPro" id="IPR052909">
    <property type="entry name" value="Transposase_6_like"/>
</dbReference>
<organism evidence="2 3">
    <name type="scientific">Deinococcus cellulosilyticus (strain DSM 18568 / NBRC 106333 / KACC 11606 / 5516J-15)</name>
    <dbReference type="NCBI Taxonomy" id="1223518"/>
    <lineage>
        <taxon>Bacteria</taxon>
        <taxon>Thermotogati</taxon>
        <taxon>Deinococcota</taxon>
        <taxon>Deinococci</taxon>
        <taxon>Deinococcales</taxon>
        <taxon>Deinococcaceae</taxon>
        <taxon>Deinococcus</taxon>
    </lineage>
</organism>
<feature type="domain" description="Insertion element IS402-like" evidence="1">
    <location>
        <begin position="9"/>
        <end position="75"/>
    </location>
</feature>
<evidence type="ECO:0000313" key="2">
    <source>
        <dbReference type="EMBL" id="GEM45660.1"/>
    </source>
</evidence>
<reference evidence="2 3" key="1">
    <citation type="submission" date="2019-07" db="EMBL/GenBank/DDBJ databases">
        <title>Whole genome shotgun sequence of Deinococcus cellulosilyticus NBRC 106333.</title>
        <authorList>
            <person name="Hosoyama A."/>
            <person name="Uohara A."/>
            <person name="Ohji S."/>
            <person name="Ichikawa N."/>
        </authorList>
    </citation>
    <scope>NUCLEOTIDE SEQUENCE [LARGE SCALE GENOMIC DNA]</scope>
    <source>
        <strain evidence="2 3">NBRC 106333</strain>
    </source>
</reference>
<evidence type="ECO:0000259" key="1">
    <source>
        <dbReference type="Pfam" id="PF13340"/>
    </source>
</evidence>
<accession>A0A511MYI9</accession>
<name>A0A511MYI9_DEIC1</name>
<dbReference type="EMBL" id="BJXB01000004">
    <property type="protein sequence ID" value="GEM45660.1"/>
    <property type="molecule type" value="Genomic_DNA"/>
</dbReference>
<dbReference type="InterPro" id="IPR025161">
    <property type="entry name" value="IS402-like_dom"/>
</dbReference>
<proteinExistence type="predicted"/>
<evidence type="ECO:0000313" key="3">
    <source>
        <dbReference type="Proteomes" id="UP000321306"/>
    </source>
</evidence>
<keyword evidence="3" id="KW-1185">Reference proteome</keyword>
<dbReference type="Pfam" id="PF13340">
    <property type="entry name" value="DUF4096"/>
    <property type="match status" value="1"/>
</dbReference>
<protein>
    <recommendedName>
        <fullName evidence="1">Insertion element IS402-like domain-containing protein</fullName>
    </recommendedName>
</protein>
<dbReference type="RefSeq" id="WP_146883144.1">
    <property type="nucleotide sequence ID" value="NZ_BJXB01000004.1"/>
</dbReference>
<dbReference type="PANTHER" id="PTHR46637:SF1">
    <property type="entry name" value="BLL5188 PROTEIN"/>
    <property type="match status" value="1"/>
</dbReference>
<dbReference type="OrthoDB" id="63271at2"/>
<dbReference type="Proteomes" id="UP000321306">
    <property type="component" value="Unassembled WGS sequence"/>
</dbReference>
<gene>
    <name evidence="2" type="ORF">DC3_12950</name>
</gene>
<dbReference type="AlphaFoldDB" id="A0A511MYI9"/>